<comment type="similarity">
    <text evidence="4 14">Belongs to the uroporphyrinogen decarboxylase family.</text>
</comment>
<evidence type="ECO:0000313" key="18">
    <source>
        <dbReference type="Proteomes" id="UP000242875"/>
    </source>
</evidence>
<comment type="subcellular location">
    <subcellularLocation>
        <location evidence="2">Cytoplasm</location>
    </subcellularLocation>
</comment>
<name>A0A261XZY5_9FUNG</name>
<dbReference type="SUPFAM" id="SSF51726">
    <property type="entry name" value="UROD/MetE-like"/>
    <property type="match status" value="1"/>
</dbReference>
<dbReference type="GO" id="GO:0005829">
    <property type="term" value="C:cytosol"/>
    <property type="evidence" value="ECO:0007669"/>
    <property type="project" value="TreeGrafter"/>
</dbReference>
<evidence type="ECO:0000259" key="16">
    <source>
        <dbReference type="PROSITE" id="PS00907"/>
    </source>
</evidence>
<dbReference type="Gene3D" id="3.20.20.210">
    <property type="match status" value="1"/>
</dbReference>
<dbReference type="Pfam" id="PF01208">
    <property type="entry name" value="URO-D"/>
    <property type="match status" value="1"/>
</dbReference>
<dbReference type="EC" id="4.1.1.37" evidence="6 13"/>
<reference evidence="17 18" key="1">
    <citation type="journal article" date="2017" name="Mycologia">
        <title>Bifiguratus adelaidae, gen. et sp. nov., a new member of Mucoromycotina in endophytic and soil-dwelling habitats.</title>
        <authorList>
            <person name="Torres-Cruz T.J."/>
            <person name="Billingsley Tobias T.L."/>
            <person name="Almatruk M."/>
            <person name="Hesse C."/>
            <person name="Kuske C.R."/>
            <person name="Desiro A."/>
            <person name="Benucci G.M."/>
            <person name="Bonito G."/>
            <person name="Stajich J.E."/>
            <person name="Dunlap C."/>
            <person name="Arnold A.E."/>
            <person name="Porras-Alfaro A."/>
        </authorList>
    </citation>
    <scope>NUCLEOTIDE SEQUENCE [LARGE SCALE GENOMIC DNA]</scope>
    <source>
        <strain evidence="17 18">AZ0501</strain>
    </source>
</reference>
<feature type="repeat" description="ANK" evidence="12">
    <location>
        <begin position="37"/>
        <end position="69"/>
    </location>
</feature>
<evidence type="ECO:0000256" key="10">
    <source>
        <dbReference type="ARBA" id="ARBA00023239"/>
    </source>
</evidence>
<dbReference type="AlphaFoldDB" id="A0A261XZY5"/>
<comment type="caution">
    <text evidence="17">The sequence shown here is derived from an EMBL/GenBank/DDBJ whole genome shotgun (WGS) entry which is preliminary data.</text>
</comment>
<feature type="domain" description="Uroporphyrinogen decarboxylase (URO-D)" evidence="16">
    <location>
        <begin position="345"/>
        <end position="361"/>
    </location>
</feature>
<dbReference type="InterPro" id="IPR036770">
    <property type="entry name" value="Ankyrin_rpt-contain_sf"/>
</dbReference>
<keyword evidence="11 13" id="KW-0627">Porphyrin biosynthesis</keyword>
<dbReference type="PANTHER" id="PTHR21091">
    <property type="entry name" value="METHYLTETRAHYDROFOLATE:HOMOCYSTEINE METHYLTRANSFERASE RELATED"/>
    <property type="match status" value="1"/>
</dbReference>
<dbReference type="InterPro" id="IPR002110">
    <property type="entry name" value="Ankyrin_rpt"/>
</dbReference>
<dbReference type="PROSITE" id="PS50297">
    <property type="entry name" value="ANK_REP_REGION"/>
    <property type="match status" value="3"/>
</dbReference>
<dbReference type="InterPro" id="IPR038071">
    <property type="entry name" value="UROD/MetE-like_sf"/>
</dbReference>
<dbReference type="Pfam" id="PF00023">
    <property type="entry name" value="Ank"/>
    <property type="match status" value="1"/>
</dbReference>
<evidence type="ECO:0000256" key="11">
    <source>
        <dbReference type="ARBA" id="ARBA00023244"/>
    </source>
</evidence>
<dbReference type="CDD" id="cd00717">
    <property type="entry name" value="URO-D"/>
    <property type="match status" value="1"/>
</dbReference>
<dbReference type="FunFam" id="3.20.20.210:FF:000001">
    <property type="entry name" value="Uroporphyrinogen decarboxylase"/>
    <property type="match status" value="1"/>
</dbReference>
<evidence type="ECO:0000256" key="4">
    <source>
        <dbReference type="ARBA" id="ARBA00009935"/>
    </source>
</evidence>
<dbReference type="PROSITE" id="PS00906">
    <property type="entry name" value="UROD_1"/>
    <property type="match status" value="1"/>
</dbReference>
<evidence type="ECO:0000256" key="3">
    <source>
        <dbReference type="ARBA" id="ARBA00004804"/>
    </source>
</evidence>
<dbReference type="Gene3D" id="1.25.40.20">
    <property type="entry name" value="Ankyrin repeat-containing domain"/>
    <property type="match status" value="2"/>
</dbReference>
<dbReference type="PROSITE" id="PS50088">
    <property type="entry name" value="ANK_REPEAT"/>
    <property type="match status" value="4"/>
</dbReference>
<evidence type="ECO:0000256" key="6">
    <source>
        <dbReference type="ARBA" id="ARBA00012288"/>
    </source>
</evidence>
<comment type="function">
    <text evidence="1">Catalyzes the decarboxylation of four acetate groups of uroporphyrinogen-III to yield coproporphyrinogen-III.</text>
</comment>
<proteinExistence type="inferred from homology"/>
<evidence type="ECO:0000256" key="14">
    <source>
        <dbReference type="RuleBase" id="RU004169"/>
    </source>
</evidence>
<keyword evidence="9 13" id="KW-0210">Decarboxylase</keyword>
<dbReference type="NCBIfam" id="TIGR01464">
    <property type="entry name" value="hemE"/>
    <property type="match status" value="1"/>
</dbReference>
<dbReference type="EMBL" id="MVBO01000063">
    <property type="protein sequence ID" value="OZJ03901.1"/>
    <property type="molecule type" value="Genomic_DNA"/>
</dbReference>
<feature type="repeat" description="ANK" evidence="12">
    <location>
        <begin position="103"/>
        <end position="135"/>
    </location>
</feature>
<evidence type="ECO:0000256" key="9">
    <source>
        <dbReference type="ARBA" id="ARBA00022793"/>
    </source>
</evidence>
<organism evidence="17 18">
    <name type="scientific">Bifiguratus adelaidae</name>
    <dbReference type="NCBI Taxonomy" id="1938954"/>
    <lineage>
        <taxon>Eukaryota</taxon>
        <taxon>Fungi</taxon>
        <taxon>Fungi incertae sedis</taxon>
        <taxon>Mucoromycota</taxon>
        <taxon>Mucoromycotina</taxon>
        <taxon>Endogonomycetes</taxon>
        <taxon>Endogonales</taxon>
        <taxon>Endogonales incertae sedis</taxon>
        <taxon>Bifiguratus</taxon>
    </lineage>
</organism>
<feature type="domain" description="Uroporphyrinogen decarboxylase (URO-D)" evidence="15">
    <location>
        <begin position="225"/>
        <end position="234"/>
    </location>
</feature>
<gene>
    <name evidence="17" type="ORF">BZG36_03284</name>
</gene>
<accession>A0A261XZY5</accession>
<evidence type="ECO:0000256" key="7">
    <source>
        <dbReference type="ARBA" id="ARBA00014308"/>
    </source>
</evidence>
<dbReference type="InterPro" id="IPR006361">
    <property type="entry name" value="Uroporphyrinogen_deCO2ase_HemE"/>
</dbReference>
<comment type="pathway">
    <text evidence="3 13">Porphyrin-containing compound metabolism; protoporphyrin-IX biosynthesis; coproporphyrinogen-III from 5-aminolevulinate: step 4/4.</text>
</comment>
<evidence type="ECO:0000259" key="15">
    <source>
        <dbReference type="PROSITE" id="PS00906"/>
    </source>
</evidence>
<dbReference type="SMART" id="SM00248">
    <property type="entry name" value="ANK"/>
    <property type="match status" value="6"/>
</dbReference>
<sequence>MEDKSLGISNAAHEGKLYIVQQLIKEKPTALNAVDDDDRTPLHWAAAGGHDDIVDFLLGQGAKVDAADDSGWTPLLIAVSAGHKSTARILIEHNADINRANDSGQTAIHYAASKNRIEIAKLLVEKGVDVNATNDIKQTALHRAATLGYTAMADILIQAHARVNPKDRVANTPLHLACEEGHGETALLLIENNVTDKEPAQLMFAPLKNDLILRAARGEQVERTPVWIMRQAGRTLPKFREMKKEHDFFTICRTPEIASEVTLEPIEYYDGLLDAAIIFSDILVIPQAMGLEVLMNPAPFFPHPIETPDDLERLTKNVDVNKELGYVFEAITLTRHKLEGRVPLFGFSGAPWTLFAYMIEGGGSKLFTKAKTWLYRYPEASHRLLQHITDVTVEYLVGQVKAGAQILQVFDSWAGDLSPEDFRTFSLPYLHQIAARVQENLSIAGVDIVPMVIFAKGAWFALKDLSNMGYSVVGLDWTIPPEFAKEQTGGRVAVQGNMDPTVLFGTPEKVRETATNMVKAFGKDAKWIANLGHGIMPGTDPEMCRVYLQTIRDVSRQIRQ</sequence>
<comment type="catalytic activity">
    <reaction evidence="13">
        <text>uroporphyrinogen III + 4 H(+) = coproporphyrinogen III + 4 CO2</text>
        <dbReference type="Rhea" id="RHEA:19865"/>
        <dbReference type="ChEBI" id="CHEBI:15378"/>
        <dbReference type="ChEBI" id="CHEBI:16526"/>
        <dbReference type="ChEBI" id="CHEBI:57308"/>
        <dbReference type="ChEBI" id="CHEBI:57309"/>
        <dbReference type="EC" id="4.1.1.37"/>
    </reaction>
</comment>
<evidence type="ECO:0000256" key="2">
    <source>
        <dbReference type="ARBA" id="ARBA00004496"/>
    </source>
</evidence>
<evidence type="ECO:0000256" key="12">
    <source>
        <dbReference type="PROSITE-ProRule" id="PRU00023"/>
    </source>
</evidence>
<evidence type="ECO:0000256" key="1">
    <source>
        <dbReference type="ARBA" id="ARBA00002448"/>
    </source>
</evidence>
<dbReference type="UniPathway" id="UPA00251">
    <property type="reaction ID" value="UER00321"/>
</dbReference>
<dbReference type="Proteomes" id="UP000242875">
    <property type="component" value="Unassembled WGS sequence"/>
</dbReference>
<evidence type="ECO:0000256" key="8">
    <source>
        <dbReference type="ARBA" id="ARBA00022490"/>
    </source>
</evidence>
<keyword evidence="8" id="KW-0963">Cytoplasm</keyword>
<feature type="repeat" description="ANK" evidence="12">
    <location>
        <begin position="136"/>
        <end position="168"/>
    </location>
</feature>
<dbReference type="HAMAP" id="MF_00218">
    <property type="entry name" value="URO_D"/>
    <property type="match status" value="1"/>
</dbReference>
<dbReference type="OrthoDB" id="339900at2759"/>
<evidence type="ECO:0000256" key="5">
    <source>
        <dbReference type="ARBA" id="ARBA00011738"/>
    </source>
</evidence>
<evidence type="ECO:0000313" key="17">
    <source>
        <dbReference type="EMBL" id="OZJ03901.1"/>
    </source>
</evidence>
<dbReference type="SUPFAM" id="SSF48403">
    <property type="entry name" value="Ankyrin repeat"/>
    <property type="match status" value="1"/>
</dbReference>
<dbReference type="Pfam" id="PF13637">
    <property type="entry name" value="Ank_4"/>
    <property type="match status" value="1"/>
</dbReference>
<keyword evidence="10 13" id="KW-0456">Lyase</keyword>
<dbReference type="PROSITE" id="PS00907">
    <property type="entry name" value="UROD_2"/>
    <property type="match status" value="1"/>
</dbReference>
<dbReference type="GO" id="GO:0006782">
    <property type="term" value="P:protoporphyrinogen IX biosynthetic process"/>
    <property type="evidence" value="ECO:0007669"/>
    <property type="project" value="UniProtKB-UniPathway"/>
</dbReference>
<evidence type="ECO:0000256" key="13">
    <source>
        <dbReference type="RuleBase" id="RU000554"/>
    </source>
</evidence>
<dbReference type="PRINTS" id="PR01415">
    <property type="entry name" value="ANKYRIN"/>
</dbReference>
<dbReference type="Pfam" id="PF12796">
    <property type="entry name" value="Ank_2"/>
    <property type="match status" value="1"/>
</dbReference>
<keyword evidence="18" id="KW-1185">Reference proteome</keyword>
<dbReference type="GO" id="GO:0004853">
    <property type="term" value="F:uroporphyrinogen decarboxylase activity"/>
    <property type="evidence" value="ECO:0007669"/>
    <property type="project" value="UniProtKB-EC"/>
</dbReference>
<dbReference type="PANTHER" id="PTHR21091:SF169">
    <property type="entry name" value="UROPORPHYRINOGEN DECARBOXYLASE"/>
    <property type="match status" value="1"/>
</dbReference>
<comment type="subunit">
    <text evidence="5">Homodimer.</text>
</comment>
<dbReference type="InterPro" id="IPR000257">
    <property type="entry name" value="Uroporphyrinogen_deCOase"/>
</dbReference>
<keyword evidence="12" id="KW-0040">ANK repeat</keyword>
<protein>
    <recommendedName>
        <fullName evidence="7 13">Uroporphyrinogen decarboxylase</fullName>
        <ecNumber evidence="6 13">4.1.1.37</ecNumber>
    </recommendedName>
</protein>
<feature type="repeat" description="ANK" evidence="12">
    <location>
        <begin position="70"/>
        <end position="102"/>
    </location>
</feature>